<dbReference type="AlphaFoldDB" id="A0A8J3SCX3"/>
<feature type="region of interest" description="Disordered" evidence="1">
    <location>
        <begin position="1"/>
        <end position="32"/>
    </location>
</feature>
<sequence length="119" mass="13096">MSAHGYVSPQWGRGAGMDQSSGSFPADDFPLPPVEHHRYQALGEVALGTAMAEALARHNHHELAAVHNRAADAYRRLAEAETDNAAEAEYRRLEQWHRSCAVVEEQLAAEADRRLPGPD</sequence>
<accession>A0A8J3SCX3</accession>
<evidence type="ECO:0000313" key="3">
    <source>
        <dbReference type="Proteomes" id="UP000619788"/>
    </source>
</evidence>
<comment type="caution">
    <text evidence="2">The sequence shown here is derived from an EMBL/GenBank/DDBJ whole genome shotgun (WGS) entry which is preliminary data.</text>
</comment>
<name>A0A8J3SCX3_9ACTN</name>
<gene>
    <name evidence="2" type="ORF">Psi01_16940</name>
</gene>
<evidence type="ECO:0000313" key="2">
    <source>
        <dbReference type="EMBL" id="GIH91064.1"/>
    </source>
</evidence>
<reference evidence="2 3" key="1">
    <citation type="submission" date="2021-01" db="EMBL/GenBank/DDBJ databases">
        <title>Whole genome shotgun sequence of Planobispora siamensis NBRC 107568.</title>
        <authorList>
            <person name="Komaki H."/>
            <person name="Tamura T."/>
        </authorList>
    </citation>
    <scope>NUCLEOTIDE SEQUENCE [LARGE SCALE GENOMIC DNA]</scope>
    <source>
        <strain evidence="2 3">NBRC 107568</strain>
    </source>
</reference>
<proteinExistence type="predicted"/>
<protein>
    <submittedName>
        <fullName evidence="2">Uncharacterized protein</fullName>
    </submittedName>
</protein>
<keyword evidence="3" id="KW-1185">Reference proteome</keyword>
<organism evidence="2 3">
    <name type="scientific">Planobispora siamensis</name>
    <dbReference type="NCBI Taxonomy" id="936338"/>
    <lineage>
        <taxon>Bacteria</taxon>
        <taxon>Bacillati</taxon>
        <taxon>Actinomycetota</taxon>
        <taxon>Actinomycetes</taxon>
        <taxon>Streptosporangiales</taxon>
        <taxon>Streptosporangiaceae</taxon>
        <taxon>Planobispora</taxon>
    </lineage>
</organism>
<dbReference type="EMBL" id="BOOJ01000014">
    <property type="protein sequence ID" value="GIH91064.1"/>
    <property type="molecule type" value="Genomic_DNA"/>
</dbReference>
<dbReference type="Proteomes" id="UP000619788">
    <property type="component" value="Unassembled WGS sequence"/>
</dbReference>
<evidence type="ECO:0000256" key="1">
    <source>
        <dbReference type="SAM" id="MobiDB-lite"/>
    </source>
</evidence>